<keyword evidence="1" id="KW-0472">Membrane</keyword>
<evidence type="ECO:0000313" key="3">
    <source>
        <dbReference type="Proteomes" id="UP000199438"/>
    </source>
</evidence>
<keyword evidence="1" id="KW-1133">Transmembrane helix</keyword>
<name>A0A1I1L6Q0_9FLAO</name>
<dbReference type="EMBL" id="FOKV01000007">
    <property type="protein sequence ID" value="SFC68747.1"/>
    <property type="molecule type" value="Genomic_DNA"/>
</dbReference>
<proteinExistence type="predicted"/>
<feature type="transmembrane region" description="Helical" evidence="1">
    <location>
        <begin position="21"/>
        <end position="39"/>
    </location>
</feature>
<keyword evidence="1" id="KW-0812">Transmembrane</keyword>
<organism evidence="2 3">
    <name type="scientific">Zunongwangia mangrovi</name>
    <dbReference type="NCBI Taxonomy" id="1334022"/>
    <lineage>
        <taxon>Bacteria</taxon>
        <taxon>Pseudomonadati</taxon>
        <taxon>Bacteroidota</taxon>
        <taxon>Flavobacteriia</taxon>
        <taxon>Flavobacteriales</taxon>
        <taxon>Flavobacteriaceae</taxon>
        <taxon>Zunongwangia</taxon>
    </lineage>
</organism>
<gene>
    <name evidence="2" type="ORF">SAMN04487907_10780</name>
</gene>
<accession>A0A1I1L6Q0</accession>
<dbReference type="RefSeq" id="WP_092543801.1">
    <property type="nucleotide sequence ID" value="NZ_FOKV01000007.1"/>
</dbReference>
<keyword evidence="3" id="KW-1185">Reference proteome</keyword>
<dbReference type="OrthoDB" id="5471072at2"/>
<sequence length="179" mass="21764">MNFHDLPKQPSIFLSYWNVGKLLYGALLLFIIETLFYYAKFNESLVENDLLIIGFWLWCLLFSFIHMFLVMADVWSRFQNYKRAKDQMFQHGFKTKIAINYTGSKCQRMAFMAAAKELGIDKDVQRFYQKMGISWYHFIPTFMIKDPLFLFRNYFWSRTFLERYYAPKFDFRNQQKLLS</sequence>
<feature type="transmembrane region" description="Helical" evidence="1">
    <location>
        <begin position="51"/>
        <end position="75"/>
    </location>
</feature>
<reference evidence="3" key="1">
    <citation type="submission" date="2016-10" db="EMBL/GenBank/DDBJ databases">
        <authorList>
            <person name="Varghese N."/>
            <person name="Submissions S."/>
        </authorList>
    </citation>
    <scope>NUCLEOTIDE SEQUENCE [LARGE SCALE GENOMIC DNA]</scope>
    <source>
        <strain evidence="3">DSM 24499</strain>
    </source>
</reference>
<dbReference type="AlphaFoldDB" id="A0A1I1L6Q0"/>
<evidence type="ECO:0000313" key="2">
    <source>
        <dbReference type="EMBL" id="SFC68747.1"/>
    </source>
</evidence>
<evidence type="ECO:0000256" key="1">
    <source>
        <dbReference type="SAM" id="Phobius"/>
    </source>
</evidence>
<dbReference type="STRING" id="1334022.SAMN04487907_10780"/>
<protein>
    <submittedName>
        <fullName evidence="2">Uncharacterized protein</fullName>
    </submittedName>
</protein>
<dbReference type="Proteomes" id="UP000199438">
    <property type="component" value="Unassembled WGS sequence"/>
</dbReference>